<dbReference type="EMBL" id="WTYT01000001">
    <property type="protein sequence ID" value="MXO64306.1"/>
    <property type="molecule type" value="Genomic_DNA"/>
</dbReference>
<accession>A0A6I4T090</accession>
<dbReference type="Proteomes" id="UP000438476">
    <property type="component" value="Unassembled WGS sequence"/>
</dbReference>
<keyword evidence="1" id="KW-0812">Transmembrane</keyword>
<feature type="transmembrane region" description="Helical" evidence="1">
    <location>
        <begin position="39"/>
        <end position="57"/>
    </location>
</feature>
<proteinExistence type="predicted"/>
<sequence length="91" mass="9837">MIHFVLLALLILGFAALALSMKRHHRDVFARLLSRREMLLARAGAAVCIVAALALAIGQFGSAYGVLVWFGYLSIAAWIVVAALCFKAHAQ</sequence>
<keyword evidence="1" id="KW-1133">Transmembrane helix</keyword>
<protein>
    <submittedName>
        <fullName evidence="2">DUF3325 family protein</fullName>
    </submittedName>
</protein>
<dbReference type="Pfam" id="PF11804">
    <property type="entry name" value="DUF3325"/>
    <property type="match status" value="1"/>
</dbReference>
<dbReference type="InterPro" id="IPR021762">
    <property type="entry name" value="DUF3325"/>
</dbReference>
<evidence type="ECO:0000256" key="1">
    <source>
        <dbReference type="SAM" id="Phobius"/>
    </source>
</evidence>
<evidence type="ECO:0000313" key="2">
    <source>
        <dbReference type="EMBL" id="MXO64306.1"/>
    </source>
</evidence>
<dbReference type="OrthoDB" id="7508262at2"/>
<dbReference type="RefSeq" id="WP_160734751.1">
    <property type="nucleotide sequence ID" value="NZ_WTYT01000001.1"/>
</dbReference>
<evidence type="ECO:0000313" key="3">
    <source>
        <dbReference type="Proteomes" id="UP000438476"/>
    </source>
</evidence>
<name>A0A6I4T090_9SPHN</name>
<reference evidence="2 3" key="1">
    <citation type="submission" date="2019-12" db="EMBL/GenBank/DDBJ databases">
        <title>Genomic-based taxomic classification of the family Erythrobacteraceae.</title>
        <authorList>
            <person name="Xu L."/>
        </authorList>
    </citation>
    <scope>NUCLEOTIDE SEQUENCE [LARGE SCALE GENOMIC DNA]</scope>
    <source>
        <strain evidence="2 3">LMG 29518</strain>
    </source>
</reference>
<feature type="transmembrane region" description="Helical" evidence="1">
    <location>
        <begin position="69"/>
        <end position="90"/>
    </location>
</feature>
<dbReference type="AlphaFoldDB" id="A0A6I4T090"/>
<organism evidence="2 3">
    <name type="scientific">Altericroceibacterium endophyticum</name>
    <dbReference type="NCBI Taxonomy" id="1808508"/>
    <lineage>
        <taxon>Bacteria</taxon>
        <taxon>Pseudomonadati</taxon>
        <taxon>Pseudomonadota</taxon>
        <taxon>Alphaproteobacteria</taxon>
        <taxon>Sphingomonadales</taxon>
        <taxon>Erythrobacteraceae</taxon>
        <taxon>Altericroceibacterium</taxon>
    </lineage>
</organism>
<keyword evidence="3" id="KW-1185">Reference proteome</keyword>
<comment type="caution">
    <text evidence="2">The sequence shown here is derived from an EMBL/GenBank/DDBJ whole genome shotgun (WGS) entry which is preliminary data.</text>
</comment>
<gene>
    <name evidence="2" type="ORF">GRI91_00840</name>
</gene>
<keyword evidence="1" id="KW-0472">Membrane</keyword>